<dbReference type="Gene3D" id="3.40.50.2300">
    <property type="match status" value="1"/>
</dbReference>
<dbReference type="PANTHER" id="PTHR48111:SF67">
    <property type="entry name" value="TRANSCRIPTIONAL REGULATORY PROTEIN TCTD"/>
    <property type="match status" value="1"/>
</dbReference>
<dbReference type="InterPro" id="IPR001867">
    <property type="entry name" value="OmpR/PhoB-type_DNA-bd"/>
</dbReference>
<evidence type="ECO:0000259" key="7">
    <source>
        <dbReference type="PROSITE" id="PS51755"/>
    </source>
</evidence>
<dbReference type="InterPro" id="IPR036388">
    <property type="entry name" value="WH-like_DNA-bd_sf"/>
</dbReference>
<keyword evidence="9" id="KW-1185">Reference proteome</keyword>
<dbReference type="Pfam" id="PF00072">
    <property type="entry name" value="Response_reg"/>
    <property type="match status" value="1"/>
</dbReference>
<feature type="domain" description="Response regulatory" evidence="6">
    <location>
        <begin position="2"/>
        <end position="116"/>
    </location>
</feature>
<feature type="domain" description="OmpR/PhoB-type" evidence="7">
    <location>
        <begin position="124"/>
        <end position="222"/>
    </location>
</feature>
<proteinExistence type="predicted"/>
<sequence>MKLLIVEDSQRLRKSLQLGLKHLGFTVDTTGNGREAIAYLRVNHYDVVLLDLMLPEVDGLSVLKEIRHRKKESAVIVISAKDQVDDRILGLDLGADDYLCKPFDFDELHARIKSLIRRKYQLHNNVMVFGKLKVDIDMRSVAVNKQAVNLTPNEYSILALLTMNQGKVMTFNNIENHLYDSYSSVTRNAIEAHISAVRRKLKAHQVTDLIKTRRGFGYYIDAVE</sequence>
<gene>
    <name evidence="8" type="ORF">GCM10007852_26460</name>
</gene>
<dbReference type="GO" id="GO:0000156">
    <property type="term" value="F:phosphorelay response regulator activity"/>
    <property type="evidence" value="ECO:0007669"/>
    <property type="project" value="TreeGrafter"/>
</dbReference>
<feature type="modified residue" description="4-aspartylphosphate" evidence="4">
    <location>
        <position position="51"/>
    </location>
</feature>
<keyword evidence="2 5" id="KW-0238">DNA-binding</keyword>
<dbReference type="GO" id="GO:0032993">
    <property type="term" value="C:protein-DNA complex"/>
    <property type="evidence" value="ECO:0007669"/>
    <property type="project" value="TreeGrafter"/>
</dbReference>
<dbReference type="SUPFAM" id="SSF52172">
    <property type="entry name" value="CheY-like"/>
    <property type="match status" value="1"/>
</dbReference>
<keyword evidence="4" id="KW-0597">Phosphoprotein</keyword>
<evidence type="ECO:0000259" key="6">
    <source>
        <dbReference type="PROSITE" id="PS50110"/>
    </source>
</evidence>
<name>A0AA37T411_9ALTE</name>
<dbReference type="SMART" id="SM00862">
    <property type="entry name" value="Trans_reg_C"/>
    <property type="match status" value="1"/>
</dbReference>
<protein>
    <submittedName>
        <fullName evidence="8">Transcriptional regulator</fullName>
    </submittedName>
</protein>
<evidence type="ECO:0000256" key="4">
    <source>
        <dbReference type="PROSITE-ProRule" id="PRU00169"/>
    </source>
</evidence>
<dbReference type="GO" id="GO:0005829">
    <property type="term" value="C:cytosol"/>
    <property type="evidence" value="ECO:0007669"/>
    <property type="project" value="TreeGrafter"/>
</dbReference>
<dbReference type="PANTHER" id="PTHR48111">
    <property type="entry name" value="REGULATOR OF RPOS"/>
    <property type="match status" value="1"/>
</dbReference>
<dbReference type="Proteomes" id="UP001156601">
    <property type="component" value="Unassembled WGS sequence"/>
</dbReference>
<feature type="DNA-binding region" description="OmpR/PhoB-type" evidence="5">
    <location>
        <begin position="124"/>
        <end position="222"/>
    </location>
</feature>
<accession>A0AA37T411</accession>
<dbReference type="GO" id="GO:0006355">
    <property type="term" value="P:regulation of DNA-templated transcription"/>
    <property type="evidence" value="ECO:0007669"/>
    <property type="project" value="InterPro"/>
</dbReference>
<dbReference type="PROSITE" id="PS51755">
    <property type="entry name" value="OMPR_PHOB"/>
    <property type="match status" value="1"/>
</dbReference>
<organism evidence="8 9">
    <name type="scientific">Agaribacter marinus</name>
    <dbReference type="NCBI Taxonomy" id="1431249"/>
    <lineage>
        <taxon>Bacteria</taxon>
        <taxon>Pseudomonadati</taxon>
        <taxon>Pseudomonadota</taxon>
        <taxon>Gammaproteobacteria</taxon>
        <taxon>Alteromonadales</taxon>
        <taxon>Alteromonadaceae</taxon>
        <taxon>Agaribacter</taxon>
    </lineage>
</organism>
<evidence type="ECO:0000256" key="2">
    <source>
        <dbReference type="ARBA" id="ARBA00023125"/>
    </source>
</evidence>
<dbReference type="CDD" id="cd00383">
    <property type="entry name" value="trans_reg_C"/>
    <property type="match status" value="1"/>
</dbReference>
<keyword evidence="3" id="KW-0804">Transcription</keyword>
<evidence type="ECO:0000313" key="9">
    <source>
        <dbReference type="Proteomes" id="UP001156601"/>
    </source>
</evidence>
<dbReference type="Gene3D" id="6.10.250.690">
    <property type="match status" value="1"/>
</dbReference>
<dbReference type="Gene3D" id="1.10.10.10">
    <property type="entry name" value="Winged helix-like DNA-binding domain superfamily/Winged helix DNA-binding domain"/>
    <property type="match status" value="1"/>
</dbReference>
<dbReference type="CDD" id="cd17624">
    <property type="entry name" value="REC_OmpR_PmrA-like"/>
    <property type="match status" value="1"/>
</dbReference>
<dbReference type="PROSITE" id="PS50110">
    <property type="entry name" value="RESPONSE_REGULATORY"/>
    <property type="match status" value="1"/>
</dbReference>
<reference evidence="8" key="1">
    <citation type="journal article" date="2014" name="Int. J. Syst. Evol. Microbiol.">
        <title>Complete genome sequence of Corynebacterium casei LMG S-19264T (=DSM 44701T), isolated from a smear-ripened cheese.</title>
        <authorList>
            <consortium name="US DOE Joint Genome Institute (JGI-PGF)"/>
            <person name="Walter F."/>
            <person name="Albersmeier A."/>
            <person name="Kalinowski J."/>
            <person name="Ruckert C."/>
        </authorList>
    </citation>
    <scope>NUCLEOTIDE SEQUENCE</scope>
    <source>
        <strain evidence="8">NBRC 110023</strain>
    </source>
</reference>
<dbReference type="EMBL" id="BSOT01000006">
    <property type="protein sequence ID" value="GLR71738.1"/>
    <property type="molecule type" value="Genomic_DNA"/>
</dbReference>
<dbReference type="AlphaFoldDB" id="A0AA37T411"/>
<comment type="caution">
    <text evidence="8">The sequence shown here is derived from an EMBL/GenBank/DDBJ whole genome shotgun (WGS) entry which is preliminary data.</text>
</comment>
<dbReference type="InterPro" id="IPR011006">
    <property type="entry name" value="CheY-like_superfamily"/>
</dbReference>
<dbReference type="Pfam" id="PF00486">
    <property type="entry name" value="Trans_reg_C"/>
    <property type="match status" value="1"/>
</dbReference>
<dbReference type="InterPro" id="IPR001789">
    <property type="entry name" value="Sig_transdc_resp-reg_receiver"/>
</dbReference>
<dbReference type="RefSeq" id="WP_284218074.1">
    <property type="nucleotide sequence ID" value="NZ_BSOT01000006.1"/>
</dbReference>
<evidence type="ECO:0000256" key="3">
    <source>
        <dbReference type="ARBA" id="ARBA00023163"/>
    </source>
</evidence>
<reference evidence="8" key="2">
    <citation type="submission" date="2023-01" db="EMBL/GenBank/DDBJ databases">
        <title>Draft genome sequence of Agaribacter marinus strain NBRC 110023.</title>
        <authorList>
            <person name="Sun Q."/>
            <person name="Mori K."/>
        </authorList>
    </citation>
    <scope>NUCLEOTIDE SEQUENCE</scope>
    <source>
        <strain evidence="8">NBRC 110023</strain>
    </source>
</reference>
<dbReference type="GO" id="GO:0000976">
    <property type="term" value="F:transcription cis-regulatory region binding"/>
    <property type="evidence" value="ECO:0007669"/>
    <property type="project" value="TreeGrafter"/>
</dbReference>
<dbReference type="InterPro" id="IPR039420">
    <property type="entry name" value="WalR-like"/>
</dbReference>
<evidence type="ECO:0000256" key="5">
    <source>
        <dbReference type="PROSITE-ProRule" id="PRU01091"/>
    </source>
</evidence>
<evidence type="ECO:0000256" key="1">
    <source>
        <dbReference type="ARBA" id="ARBA00023015"/>
    </source>
</evidence>
<dbReference type="SMART" id="SM00448">
    <property type="entry name" value="REC"/>
    <property type="match status" value="1"/>
</dbReference>
<evidence type="ECO:0000313" key="8">
    <source>
        <dbReference type="EMBL" id="GLR71738.1"/>
    </source>
</evidence>
<keyword evidence="1" id="KW-0805">Transcription regulation</keyword>